<dbReference type="AlphaFoldDB" id="A0AAV8RB89"/>
<dbReference type="EMBL" id="JAQQAF010000002">
    <property type="protein sequence ID" value="KAJ8503830.1"/>
    <property type="molecule type" value="Genomic_DNA"/>
</dbReference>
<organism evidence="1 2">
    <name type="scientific">Ensete ventricosum</name>
    <name type="common">Abyssinian banana</name>
    <name type="synonym">Musa ensete</name>
    <dbReference type="NCBI Taxonomy" id="4639"/>
    <lineage>
        <taxon>Eukaryota</taxon>
        <taxon>Viridiplantae</taxon>
        <taxon>Streptophyta</taxon>
        <taxon>Embryophyta</taxon>
        <taxon>Tracheophyta</taxon>
        <taxon>Spermatophyta</taxon>
        <taxon>Magnoliopsida</taxon>
        <taxon>Liliopsida</taxon>
        <taxon>Zingiberales</taxon>
        <taxon>Musaceae</taxon>
        <taxon>Ensete</taxon>
    </lineage>
</organism>
<name>A0AAV8RB89_ENSVE</name>
<sequence>MDRGRRTKDSKDPRAKAAAVFFKEQERPIAMRKLHKNDLGGATFGCKGMTIEECLAFHSNANCVDVYNMHASPRTREKFKWHLLLVSIQEAICIKQLSMNCLY</sequence>
<keyword evidence="2" id="KW-1185">Reference proteome</keyword>
<evidence type="ECO:0000313" key="1">
    <source>
        <dbReference type="EMBL" id="KAJ8503830.1"/>
    </source>
</evidence>
<gene>
    <name evidence="1" type="ORF">OPV22_004716</name>
</gene>
<protein>
    <submittedName>
        <fullName evidence="1">Uncharacterized protein</fullName>
    </submittedName>
</protein>
<evidence type="ECO:0000313" key="2">
    <source>
        <dbReference type="Proteomes" id="UP001222027"/>
    </source>
</evidence>
<comment type="caution">
    <text evidence="1">The sequence shown here is derived from an EMBL/GenBank/DDBJ whole genome shotgun (WGS) entry which is preliminary data.</text>
</comment>
<reference evidence="1 2" key="1">
    <citation type="submission" date="2022-12" db="EMBL/GenBank/DDBJ databases">
        <title>Chromosome-scale assembly of the Ensete ventricosum genome.</title>
        <authorList>
            <person name="Dussert Y."/>
            <person name="Stocks J."/>
            <person name="Wendawek A."/>
            <person name="Woldeyes F."/>
            <person name="Nichols R.A."/>
            <person name="Borrell J.S."/>
        </authorList>
    </citation>
    <scope>NUCLEOTIDE SEQUENCE [LARGE SCALE GENOMIC DNA]</scope>
    <source>
        <strain evidence="2">cv. Maze</strain>
        <tissue evidence="1">Seeds</tissue>
    </source>
</reference>
<accession>A0AAV8RB89</accession>
<proteinExistence type="predicted"/>
<dbReference type="Proteomes" id="UP001222027">
    <property type="component" value="Unassembled WGS sequence"/>
</dbReference>